<name>A0A0C3PW87_PHLG1</name>
<reference evidence="1 2" key="1">
    <citation type="journal article" date="2014" name="PLoS Genet.">
        <title>Analysis of the Phlebiopsis gigantea genome, transcriptome and secretome provides insight into its pioneer colonization strategies of wood.</title>
        <authorList>
            <person name="Hori C."/>
            <person name="Ishida T."/>
            <person name="Igarashi K."/>
            <person name="Samejima M."/>
            <person name="Suzuki H."/>
            <person name="Master E."/>
            <person name="Ferreira P."/>
            <person name="Ruiz-Duenas F.J."/>
            <person name="Held B."/>
            <person name="Canessa P."/>
            <person name="Larrondo L.F."/>
            <person name="Schmoll M."/>
            <person name="Druzhinina I.S."/>
            <person name="Kubicek C.P."/>
            <person name="Gaskell J.A."/>
            <person name="Kersten P."/>
            <person name="St John F."/>
            <person name="Glasner J."/>
            <person name="Sabat G."/>
            <person name="Splinter BonDurant S."/>
            <person name="Syed K."/>
            <person name="Yadav J."/>
            <person name="Mgbeahuruike A.C."/>
            <person name="Kovalchuk A."/>
            <person name="Asiegbu F.O."/>
            <person name="Lackner G."/>
            <person name="Hoffmeister D."/>
            <person name="Rencoret J."/>
            <person name="Gutierrez A."/>
            <person name="Sun H."/>
            <person name="Lindquist E."/>
            <person name="Barry K."/>
            <person name="Riley R."/>
            <person name="Grigoriev I.V."/>
            <person name="Henrissat B."/>
            <person name="Kues U."/>
            <person name="Berka R.M."/>
            <person name="Martinez A.T."/>
            <person name="Covert S.F."/>
            <person name="Blanchette R.A."/>
            <person name="Cullen D."/>
        </authorList>
    </citation>
    <scope>NUCLEOTIDE SEQUENCE [LARGE SCALE GENOMIC DNA]</scope>
    <source>
        <strain evidence="1 2">11061_1 CR5-6</strain>
    </source>
</reference>
<evidence type="ECO:0000313" key="2">
    <source>
        <dbReference type="Proteomes" id="UP000053257"/>
    </source>
</evidence>
<sequence length="90" mass="10047">MDYSVVLLWCLNTARVAFIAHFGYWDFITNFGDVIALLELPWSVAVGFSSETRCSELSPSTSNFTGSMFPNIPIKLSHSKLLLLPCLDTE</sequence>
<dbReference type="EMBL" id="KN840440">
    <property type="protein sequence ID" value="KIP12233.1"/>
    <property type="molecule type" value="Genomic_DNA"/>
</dbReference>
<dbReference type="OrthoDB" id="2535105at2759"/>
<keyword evidence="2" id="KW-1185">Reference proteome</keyword>
<evidence type="ECO:0000313" key="1">
    <source>
        <dbReference type="EMBL" id="KIP12233.1"/>
    </source>
</evidence>
<protein>
    <submittedName>
        <fullName evidence="1">Uncharacterized protein</fullName>
    </submittedName>
</protein>
<organism evidence="1 2">
    <name type="scientific">Phlebiopsis gigantea (strain 11061_1 CR5-6)</name>
    <name type="common">White-rot fungus</name>
    <name type="synonym">Peniophora gigantea</name>
    <dbReference type="NCBI Taxonomy" id="745531"/>
    <lineage>
        <taxon>Eukaryota</taxon>
        <taxon>Fungi</taxon>
        <taxon>Dikarya</taxon>
        <taxon>Basidiomycota</taxon>
        <taxon>Agaricomycotina</taxon>
        <taxon>Agaricomycetes</taxon>
        <taxon>Polyporales</taxon>
        <taxon>Phanerochaetaceae</taxon>
        <taxon>Phlebiopsis</taxon>
    </lineage>
</organism>
<dbReference type="AlphaFoldDB" id="A0A0C3PW87"/>
<gene>
    <name evidence="1" type="ORF">PHLGIDRAFT_327478</name>
</gene>
<proteinExistence type="predicted"/>
<dbReference type="Proteomes" id="UP000053257">
    <property type="component" value="Unassembled WGS sequence"/>
</dbReference>
<dbReference type="HOGENOM" id="CLU_2441615_0_0_1"/>
<accession>A0A0C3PW87</accession>